<feature type="transmembrane region" description="Helical" evidence="7">
    <location>
        <begin position="163"/>
        <end position="181"/>
    </location>
</feature>
<comment type="subcellular location">
    <subcellularLocation>
        <location evidence="1">Membrane</location>
        <topology evidence="1">Multi-pass membrane protein</topology>
    </subcellularLocation>
</comment>
<organism evidence="8 9">
    <name type="scientific">Prauserella cavernicola</name>
    <dbReference type="NCBI Taxonomy" id="2800127"/>
    <lineage>
        <taxon>Bacteria</taxon>
        <taxon>Bacillati</taxon>
        <taxon>Actinomycetota</taxon>
        <taxon>Actinomycetes</taxon>
        <taxon>Pseudonocardiales</taxon>
        <taxon>Pseudonocardiaceae</taxon>
        <taxon>Prauserella</taxon>
    </lineage>
</organism>
<reference evidence="8" key="1">
    <citation type="submission" date="2020-12" db="EMBL/GenBank/DDBJ databases">
        <title>Prauserella sp. ASG 168, a novel actinomycete isolated from cave rock.</title>
        <authorList>
            <person name="Suriyachadkun C."/>
        </authorList>
    </citation>
    <scope>NUCLEOTIDE SEQUENCE</scope>
    <source>
        <strain evidence="8">ASG 168</strain>
    </source>
</reference>
<sequence length="232" mass="23475">MTHIGHEKITVPESPEALGRTGVPPSAPAEPTPTGVVVGAGGDPLIVGLPIFAVGSLVLGVVLIGAVLPATALGAVVPIVLAATGLFLVVVTVWAAMLGQSMVAGITGTFAGFWLSLGALLLGLQHNWYGIAADQVAGTQEIFFIAWGALFLFLLIPSLRLPAIYPAIVLLVVAALGLAAASAHTGNTTVLEIAGYFVLGFAFLGFCAFVNVALTASGAKRAFPPIGKPIMS</sequence>
<proteinExistence type="inferred from homology"/>
<evidence type="ECO:0000256" key="1">
    <source>
        <dbReference type="ARBA" id="ARBA00004141"/>
    </source>
</evidence>
<dbReference type="InterPro" id="IPR000791">
    <property type="entry name" value="Gpr1/Fun34/SatP-like"/>
</dbReference>
<dbReference type="RefSeq" id="WP_200318954.1">
    <property type="nucleotide sequence ID" value="NZ_JAENJH010000003.1"/>
</dbReference>
<keyword evidence="9" id="KW-1185">Reference proteome</keyword>
<feature type="transmembrane region" description="Helical" evidence="7">
    <location>
        <begin position="75"/>
        <end position="97"/>
    </location>
</feature>
<dbReference type="PANTHER" id="PTHR31123:SF1">
    <property type="entry name" value="ACCUMULATION OF DYADS PROTEIN 2-RELATED"/>
    <property type="match status" value="1"/>
</dbReference>
<evidence type="ECO:0000256" key="4">
    <source>
        <dbReference type="ARBA" id="ARBA00022989"/>
    </source>
</evidence>
<evidence type="ECO:0000313" key="8">
    <source>
        <dbReference type="EMBL" id="MBK1785958.1"/>
    </source>
</evidence>
<evidence type="ECO:0000256" key="7">
    <source>
        <dbReference type="SAM" id="Phobius"/>
    </source>
</evidence>
<dbReference type="GO" id="GO:0015123">
    <property type="term" value="F:acetate transmembrane transporter activity"/>
    <property type="evidence" value="ECO:0007669"/>
    <property type="project" value="TreeGrafter"/>
</dbReference>
<evidence type="ECO:0000256" key="5">
    <source>
        <dbReference type="ARBA" id="ARBA00023136"/>
    </source>
</evidence>
<protein>
    <submittedName>
        <fullName evidence="8">Uncharacterized protein</fullName>
    </submittedName>
</protein>
<feature type="transmembrane region" description="Helical" evidence="7">
    <location>
        <begin position="193"/>
        <end position="214"/>
    </location>
</feature>
<dbReference type="EMBL" id="JAENJH010000003">
    <property type="protein sequence ID" value="MBK1785958.1"/>
    <property type="molecule type" value="Genomic_DNA"/>
</dbReference>
<keyword evidence="5 7" id="KW-0472">Membrane</keyword>
<keyword evidence="4 7" id="KW-1133">Transmembrane helix</keyword>
<dbReference type="Proteomes" id="UP000635245">
    <property type="component" value="Unassembled WGS sequence"/>
</dbReference>
<dbReference type="Pfam" id="PF01184">
    <property type="entry name" value="Gpr1_Fun34_YaaH"/>
    <property type="match status" value="1"/>
</dbReference>
<feature type="region of interest" description="Disordered" evidence="6">
    <location>
        <begin position="15"/>
        <end position="34"/>
    </location>
</feature>
<evidence type="ECO:0000256" key="2">
    <source>
        <dbReference type="ARBA" id="ARBA00005587"/>
    </source>
</evidence>
<comment type="similarity">
    <text evidence="2">Belongs to the acetate uptake transporter (AceTr) (TC 2.A.96) family.</text>
</comment>
<feature type="transmembrane region" description="Helical" evidence="7">
    <location>
        <begin position="136"/>
        <end position="157"/>
    </location>
</feature>
<evidence type="ECO:0000313" key="9">
    <source>
        <dbReference type="Proteomes" id="UP000635245"/>
    </source>
</evidence>
<evidence type="ECO:0000256" key="3">
    <source>
        <dbReference type="ARBA" id="ARBA00022692"/>
    </source>
</evidence>
<feature type="transmembrane region" description="Helical" evidence="7">
    <location>
        <begin position="103"/>
        <end position="124"/>
    </location>
</feature>
<gene>
    <name evidence="8" type="ORF">JHE00_16625</name>
</gene>
<evidence type="ECO:0000256" key="6">
    <source>
        <dbReference type="SAM" id="MobiDB-lite"/>
    </source>
</evidence>
<feature type="transmembrane region" description="Helical" evidence="7">
    <location>
        <begin position="45"/>
        <end position="68"/>
    </location>
</feature>
<name>A0A934QTG4_9PSEU</name>
<dbReference type="InterPro" id="IPR051633">
    <property type="entry name" value="AceTr"/>
</dbReference>
<keyword evidence="3 7" id="KW-0812">Transmembrane</keyword>
<dbReference type="GO" id="GO:0005886">
    <property type="term" value="C:plasma membrane"/>
    <property type="evidence" value="ECO:0007669"/>
    <property type="project" value="TreeGrafter"/>
</dbReference>
<dbReference type="AlphaFoldDB" id="A0A934QTG4"/>
<dbReference type="PANTHER" id="PTHR31123">
    <property type="entry name" value="ACCUMULATION OF DYADS PROTEIN 2-RELATED"/>
    <property type="match status" value="1"/>
</dbReference>
<comment type="caution">
    <text evidence="8">The sequence shown here is derived from an EMBL/GenBank/DDBJ whole genome shotgun (WGS) entry which is preliminary data.</text>
</comment>
<accession>A0A934QTG4</accession>